<accession>A0ABS9L5M2</accession>
<proteinExistence type="inferred from homology"/>
<evidence type="ECO:0000256" key="5">
    <source>
        <dbReference type="ARBA" id="ARBA00022833"/>
    </source>
</evidence>
<dbReference type="Pfam" id="PF12323">
    <property type="entry name" value="HTH_OrfB_IS605"/>
    <property type="match status" value="1"/>
</dbReference>
<keyword evidence="4" id="KW-0479">Metal-binding</keyword>
<keyword evidence="5" id="KW-0862">Zinc</keyword>
<dbReference type="InterPro" id="IPR010095">
    <property type="entry name" value="Cas12f1-like_TNB"/>
</dbReference>
<evidence type="ECO:0000256" key="6">
    <source>
        <dbReference type="ARBA" id="ARBA00023125"/>
    </source>
</evidence>
<dbReference type="RefSeq" id="WP_237819301.1">
    <property type="nucleotide sequence ID" value="NZ_JAKLTQ010000003.1"/>
</dbReference>
<dbReference type="InterPro" id="IPR051399">
    <property type="entry name" value="RNA-guided_DNA_endo/Transpos"/>
</dbReference>
<comment type="similarity">
    <text evidence="2">In the N-terminal section; belongs to the transposase 2 family.</text>
</comment>
<keyword evidence="6" id="KW-0238">DNA-binding</keyword>
<dbReference type="Pfam" id="PF01385">
    <property type="entry name" value="OrfB_IS605"/>
    <property type="match status" value="1"/>
</dbReference>
<dbReference type="PANTHER" id="PTHR30405:SF25">
    <property type="entry name" value="RNA-GUIDED DNA ENDONUCLEASE INSQ-RELATED"/>
    <property type="match status" value="1"/>
</dbReference>
<keyword evidence="3" id="KW-0815">Transposition</keyword>
<name>A0ABS9L5M2_9MICC</name>
<evidence type="ECO:0000256" key="2">
    <source>
        <dbReference type="ARBA" id="ARBA00011044"/>
    </source>
</evidence>
<evidence type="ECO:0000259" key="9">
    <source>
        <dbReference type="Pfam" id="PF01385"/>
    </source>
</evidence>
<evidence type="ECO:0000313" key="12">
    <source>
        <dbReference type="EMBL" id="MCG2621772.1"/>
    </source>
</evidence>
<keyword evidence="7" id="KW-0233">DNA recombination</keyword>
<evidence type="ECO:0000256" key="1">
    <source>
        <dbReference type="ARBA" id="ARBA00008761"/>
    </source>
</evidence>
<organism evidence="12 13">
    <name type="scientific">Arthrobacter hankyongi</name>
    <dbReference type="NCBI Taxonomy" id="2904801"/>
    <lineage>
        <taxon>Bacteria</taxon>
        <taxon>Bacillati</taxon>
        <taxon>Actinomycetota</taxon>
        <taxon>Actinomycetes</taxon>
        <taxon>Micrococcales</taxon>
        <taxon>Micrococcaceae</taxon>
        <taxon>Arthrobacter</taxon>
    </lineage>
</organism>
<keyword evidence="13" id="KW-1185">Reference proteome</keyword>
<sequence>MNAQEAPATTVIRRAYRLTLDPTPRQAQTLSQWAGAARAMYNHVIAAKQKSHKRWLQEVAFATYGPAALTEEQARKTIKVPLPSTPDFNTWLTGTRNAHRDAAGNGLLVPGLRDDGREHEPWLHEVNRSALVGGMRNADSAWNNWLASFKGTRAGKRVGYPLFKKRGVARDSFTITHDRKSPGIRLATTRRLRIPTFGEVRFHDHARHLQRKIRKGTVEITSVTVSRYGHRWYASLAVVETIPTPRLSKRKRAAGIIGVDLGVKTRAALSNGKLIENPKIKASHAKKLARFQRKLARSQKGSRTWKQLVHKIGRLAHLEARQREGYAHDLTNRLVKTWGVIGIEDLNVAGMTRSARGTIEKPGRNVRAKAGLNRSILDVAPAQIRRILEYKAAWSGTRLVVIGRFEPTSKRCSACGVEKDKLPRKERIFHCDACGLTLDRDINAAINIAALAAVATAELPVSIRHGIVHGRHETPVEPPRANPYPVRSGNGRRRNVDRPARVIFAQ</sequence>
<evidence type="ECO:0000256" key="4">
    <source>
        <dbReference type="ARBA" id="ARBA00022723"/>
    </source>
</evidence>
<evidence type="ECO:0000256" key="8">
    <source>
        <dbReference type="SAM" id="MobiDB-lite"/>
    </source>
</evidence>
<reference evidence="12" key="1">
    <citation type="submission" date="2022-01" db="EMBL/GenBank/DDBJ databases">
        <authorList>
            <person name="Jo J.-H."/>
            <person name="Im W.-T."/>
        </authorList>
    </citation>
    <scope>NUCLEOTIDE SEQUENCE</scope>
    <source>
        <strain evidence="12">I2-34</strain>
    </source>
</reference>
<comment type="similarity">
    <text evidence="1">In the C-terminal section; belongs to the transposase 35 family.</text>
</comment>
<dbReference type="InterPro" id="IPR021027">
    <property type="entry name" value="Transposase_put_HTH"/>
</dbReference>
<dbReference type="NCBIfam" id="NF040570">
    <property type="entry name" value="guided_TnpB"/>
    <property type="match status" value="1"/>
</dbReference>
<feature type="region of interest" description="Disordered" evidence="8">
    <location>
        <begin position="471"/>
        <end position="498"/>
    </location>
</feature>
<evidence type="ECO:0000313" key="13">
    <source>
        <dbReference type="Proteomes" id="UP001165368"/>
    </source>
</evidence>
<evidence type="ECO:0000256" key="7">
    <source>
        <dbReference type="ARBA" id="ARBA00023172"/>
    </source>
</evidence>
<feature type="domain" description="Transposase putative helix-turn-helix" evidence="11">
    <location>
        <begin position="13"/>
        <end position="54"/>
    </location>
</feature>
<evidence type="ECO:0000259" key="11">
    <source>
        <dbReference type="Pfam" id="PF12323"/>
    </source>
</evidence>
<evidence type="ECO:0000256" key="3">
    <source>
        <dbReference type="ARBA" id="ARBA00022578"/>
    </source>
</evidence>
<dbReference type="EMBL" id="JAKLTQ010000003">
    <property type="protein sequence ID" value="MCG2621772.1"/>
    <property type="molecule type" value="Genomic_DNA"/>
</dbReference>
<feature type="domain" description="Probable transposase IS891/IS1136/IS1341" evidence="9">
    <location>
        <begin position="248"/>
        <end position="354"/>
    </location>
</feature>
<dbReference type="PANTHER" id="PTHR30405">
    <property type="entry name" value="TRANSPOSASE"/>
    <property type="match status" value="1"/>
</dbReference>
<comment type="caution">
    <text evidence="12">The sequence shown here is derived from an EMBL/GenBank/DDBJ whole genome shotgun (WGS) entry which is preliminary data.</text>
</comment>
<dbReference type="Proteomes" id="UP001165368">
    <property type="component" value="Unassembled WGS sequence"/>
</dbReference>
<feature type="domain" description="Cas12f1-like TNB" evidence="10">
    <location>
        <begin position="383"/>
        <end position="448"/>
    </location>
</feature>
<dbReference type="Pfam" id="PF07282">
    <property type="entry name" value="Cas12f1-like_TNB"/>
    <property type="match status" value="1"/>
</dbReference>
<dbReference type="InterPro" id="IPR001959">
    <property type="entry name" value="Transposase"/>
</dbReference>
<protein>
    <submittedName>
        <fullName evidence="12">Transposase</fullName>
    </submittedName>
</protein>
<gene>
    <name evidence="12" type="ORF">LVY72_07550</name>
</gene>
<evidence type="ECO:0000259" key="10">
    <source>
        <dbReference type="Pfam" id="PF07282"/>
    </source>
</evidence>